<evidence type="ECO:0000313" key="2">
    <source>
        <dbReference type="EMBL" id="OGZ93415.1"/>
    </source>
</evidence>
<organism evidence="2 3">
    <name type="scientific">Candidatus Sungbacteria bacterium RIFCSPHIGHO2_01_FULL_47_32</name>
    <dbReference type="NCBI Taxonomy" id="1802264"/>
    <lineage>
        <taxon>Bacteria</taxon>
        <taxon>Candidatus Sungiibacteriota</taxon>
    </lineage>
</organism>
<dbReference type="InterPro" id="IPR000073">
    <property type="entry name" value="AB_hydrolase_1"/>
</dbReference>
<protein>
    <recommendedName>
        <fullName evidence="1">AB hydrolase-1 domain-containing protein</fullName>
    </recommendedName>
</protein>
<feature type="domain" description="AB hydrolase-1" evidence="1">
    <location>
        <begin position="44"/>
        <end position="167"/>
    </location>
</feature>
<dbReference type="SUPFAM" id="SSF53474">
    <property type="entry name" value="alpha/beta-Hydrolases"/>
    <property type="match status" value="1"/>
</dbReference>
<comment type="caution">
    <text evidence="2">The sequence shown here is derived from an EMBL/GenBank/DDBJ whole genome shotgun (WGS) entry which is preliminary data.</text>
</comment>
<dbReference type="Pfam" id="PF00561">
    <property type="entry name" value="Abhydrolase_1"/>
    <property type="match status" value="1"/>
</dbReference>
<reference evidence="2 3" key="1">
    <citation type="journal article" date="2016" name="Nat. Commun.">
        <title>Thousands of microbial genomes shed light on interconnected biogeochemical processes in an aquifer system.</title>
        <authorList>
            <person name="Anantharaman K."/>
            <person name="Brown C.T."/>
            <person name="Hug L.A."/>
            <person name="Sharon I."/>
            <person name="Castelle C.J."/>
            <person name="Probst A.J."/>
            <person name="Thomas B.C."/>
            <person name="Singh A."/>
            <person name="Wilkins M.J."/>
            <person name="Karaoz U."/>
            <person name="Brodie E.L."/>
            <person name="Williams K.H."/>
            <person name="Hubbard S.S."/>
            <person name="Banfield J.F."/>
        </authorList>
    </citation>
    <scope>NUCLEOTIDE SEQUENCE [LARGE SCALE GENOMIC DNA]</scope>
</reference>
<dbReference type="EMBL" id="MHQC01000059">
    <property type="protein sequence ID" value="OGZ93415.1"/>
    <property type="molecule type" value="Genomic_DNA"/>
</dbReference>
<sequence length="261" mass="29260">MTFHKKIGAWLIDYGYMVRGVLTMTIHRDPPKHYLGYTIDGKVPVVLIPGILGKWGFMKSLGDKISRRGHPVYIVPELGYNIYNIPTSAKTLRSLIVHIIPKRGHVPPKISRGAEAVRKLIEEEDLSGVVLVAHSKGGLIGKYLLAHHNIDNRVLGMVAIASPFSGSAMAKLIPHDSFKELRADSEIIQDLERHRKANERIISIIPEYDNHVWAERGSFLESAAENIEVPIHGHHKVLFDKKVLSLVLSAIEKISKLKFLE</sequence>
<evidence type="ECO:0000259" key="1">
    <source>
        <dbReference type="Pfam" id="PF00561"/>
    </source>
</evidence>
<accession>A0A1G2K205</accession>
<dbReference type="Gene3D" id="3.40.50.1820">
    <property type="entry name" value="alpha/beta hydrolase"/>
    <property type="match status" value="1"/>
</dbReference>
<dbReference type="Proteomes" id="UP000177152">
    <property type="component" value="Unassembled WGS sequence"/>
</dbReference>
<dbReference type="InterPro" id="IPR029058">
    <property type="entry name" value="AB_hydrolase_fold"/>
</dbReference>
<name>A0A1G2K205_9BACT</name>
<dbReference type="AlphaFoldDB" id="A0A1G2K205"/>
<gene>
    <name evidence="2" type="ORF">A2633_01680</name>
</gene>
<proteinExistence type="predicted"/>
<dbReference type="PANTHER" id="PTHR37946">
    <property type="entry name" value="SLL1969 PROTEIN"/>
    <property type="match status" value="1"/>
</dbReference>
<dbReference type="PANTHER" id="PTHR37946:SF1">
    <property type="entry name" value="SLL1969 PROTEIN"/>
    <property type="match status" value="1"/>
</dbReference>
<evidence type="ECO:0000313" key="3">
    <source>
        <dbReference type="Proteomes" id="UP000177152"/>
    </source>
</evidence>